<organism evidence="1 2">
    <name type="scientific">Mythimna loreyi</name>
    <dbReference type="NCBI Taxonomy" id="667449"/>
    <lineage>
        <taxon>Eukaryota</taxon>
        <taxon>Metazoa</taxon>
        <taxon>Ecdysozoa</taxon>
        <taxon>Arthropoda</taxon>
        <taxon>Hexapoda</taxon>
        <taxon>Insecta</taxon>
        <taxon>Pterygota</taxon>
        <taxon>Neoptera</taxon>
        <taxon>Endopterygota</taxon>
        <taxon>Lepidoptera</taxon>
        <taxon>Glossata</taxon>
        <taxon>Ditrysia</taxon>
        <taxon>Noctuoidea</taxon>
        <taxon>Noctuidae</taxon>
        <taxon>Noctuinae</taxon>
        <taxon>Hadenini</taxon>
        <taxon>Mythimna</taxon>
    </lineage>
</organism>
<keyword evidence="2" id="KW-1185">Reference proteome</keyword>
<dbReference type="Proteomes" id="UP001231649">
    <property type="component" value="Chromosome 14"/>
</dbReference>
<protein>
    <submittedName>
        <fullName evidence="1">Uncharacterized protein</fullName>
    </submittedName>
</protein>
<dbReference type="EMBL" id="CM056790">
    <property type="protein sequence ID" value="KAJ8723410.1"/>
    <property type="molecule type" value="Genomic_DNA"/>
</dbReference>
<evidence type="ECO:0000313" key="2">
    <source>
        <dbReference type="Proteomes" id="UP001231649"/>
    </source>
</evidence>
<name>A0ACC2QR02_9NEOP</name>
<evidence type="ECO:0000313" key="1">
    <source>
        <dbReference type="EMBL" id="KAJ8723410.1"/>
    </source>
</evidence>
<comment type="caution">
    <text evidence="1">The sequence shown here is derived from an EMBL/GenBank/DDBJ whole genome shotgun (WGS) entry which is preliminary data.</text>
</comment>
<reference evidence="1" key="1">
    <citation type="submission" date="2023-03" db="EMBL/GenBank/DDBJ databases">
        <title>Chromosome-level genomes of two armyworms, Mythimna separata and Mythimna loreyi, provide insights into the biosynthesis and reception of sex pheromones.</title>
        <authorList>
            <person name="Zhao H."/>
        </authorList>
    </citation>
    <scope>NUCLEOTIDE SEQUENCE</scope>
    <source>
        <strain evidence="1">BeijingLab</strain>
    </source>
</reference>
<proteinExistence type="predicted"/>
<gene>
    <name evidence="1" type="ORF">PYW08_003322</name>
</gene>
<sequence>MVLSPKNVSITGIELAERTRKHFDEVVQQGDWTHNVFIYEFDASISMYHAFCAGSIISEKRVLTSAHCFVTNRKKPRRQFHLVRFVANVLSTVVKASDAGTKNGKNGTQWRKMDHVYTQKFFKFPAFNLAVATMTQPWKFNKYVTKIPYASVNMDFDGVCIATAVRATTSWATVKYLYREEVEMIQRKECEKRLYRNCRLYICSEYEHQERDVFSETEGGSLVCFDTGDPAEVDTKQGVLVAVTSVINADLPSLHMRVPQITPTNTPMGPSAGSPVPLHTRGPPESP</sequence>
<accession>A0ACC2QR02</accession>